<reference evidence="3" key="1">
    <citation type="submission" date="2015-02" db="EMBL/GenBank/DDBJ databases">
        <title>Draft Genome of Frankia sp. CpI1-S.</title>
        <authorList>
            <person name="Oshone R.T."/>
            <person name="Ngom M."/>
            <person name="Ghodhbane-Gtari F."/>
            <person name="Gtari M."/>
            <person name="Morris K."/>
            <person name="Thomas K."/>
            <person name="Sen A."/>
            <person name="Tisa L.S."/>
        </authorList>
    </citation>
    <scope>NUCLEOTIDE SEQUENCE [LARGE SCALE GENOMIC DNA]</scope>
    <source>
        <strain evidence="3">CpI1-S</strain>
    </source>
</reference>
<dbReference type="PROSITE" id="PS51340">
    <property type="entry name" value="MOSC"/>
    <property type="match status" value="1"/>
</dbReference>
<dbReference type="PATRIC" id="fig|1502723.3.peg.488"/>
<dbReference type="InterPro" id="IPR052353">
    <property type="entry name" value="Benzoxazolinone_Detox_Enz"/>
</dbReference>
<protein>
    <recommendedName>
        <fullName evidence="1">MOSC domain-containing protein</fullName>
    </recommendedName>
</protein>
<dbReference type="Pfam" id="PF03473">
    <property type="entry name" value="MOSC"/>
    <property type="match status" value="1"/>
</dbReference>
<feature type="domain" description="MOSC" evidence="1">
    <location>
        <begin position="49"/>
        <end position="183"/>
    </location>
</feature>
<dbReference type="PANTHER" id="PTHR30212">
    <property type="entry name" value="PROTEIN YIIM"/>
    <property type="match status" value="1"/>
</dbReference>
<dbReference type="AlphaFoldDB" id="A0A0D8BPK8"/>
<dbReference type="EMBL" id="JYFN01000002">
    <property type="protein sequence ID" value="KJE25307.1"/>
    <property type="molecule type" value="Genomic_DNA"/>
</dbReference>
<name>A0A0D8BPK8_9ACTN</name>
<sequence length="236" mass="24705">MSGVHGPIGGVRGPRVVSVNVGLPRAVPRGTGGDGTGDGGEVMTAIWKEPVAGRVSVRRHNLDGDRQADLVNHGGPDKAVYAYTREDLAWWAGELGRDVPVGAFGENLTIAGLDAAGVVVGEVWSIGSARLQVAQPRIPCFKLGIRFADRSLPRRFAAAGRPGIYLRVLTEGELGAGDAIDVTPGAPTAVGVSALARAYHGHDAALATAVLGAPDLPASWYDWARERTAPPRRRRS</sequence>
<dbReference type="SUPFAM" id="SSF50800">
    <property type="entry name" value="PK beta-barrel domain-like"/>
    <property type="match status" value="1"/>
</dbReference>
<dbReference type="GO" id="GO:0003824">
    <property type="term" value="F:catalytic activity"/>
    <property type="evidence" value="ECO:0007669"/>
    <property type="project" value="InterPro"/>
</dbReference>
<proteinExistence type="predicted"/>
<dbReference type="GO" id="GO:0030151">
    <property type="term" value="F:molybdenum ion binding"/>
    <property type="evidence" value="ECO:0007669"/>
    <property type="project" value="InterPro"/>
</dbReference>
<dbReference type="InterPro" id="IPR011037">
    <property type="entry name" value="Pyrv_Knase-like_insert_dom_sf"/>
</dbReference>
<dbReference type="RefSeq" id="WP_044883197.1">
    <property type="nucleotide sequence ID" value="NZ_JYFN01000002.1"/>
</dbReference>
<dbReference type="PANTHER" id="PTHR30212:SF2">
    <property type="entry name" value="PROTEIN YIIM"/>
    <property type="match status" value="1"/>
</dbReference>
<evidence type="ECO:0000313" key="2">
    <source>
        <dbReference type="EMBL" id="KJE25307.1"/>
    </source>
</evidence>
<keyword evidence="3" id="KW-1185">Reference proteome</keyword>
<gene>
    <name evidence="2" type="ORF">FF36_00440</name>
</gene>
<dbReference type="Gene3D" id="2.40.33.20">
    <property type="entry name" value="PK beta-barrel domain-like"/>
    <property type="match status" value="1"/>
</dbReference>
<evidence type="ECO:0000259" key="1">
    <source>
        <dbReference type="PROSITE" id="PS51340"/>
    </source>
</evidence>
<evidence type="ECO:0000313" key="3">
    <source>
        <dbReference type="Proteomes" id="UP000032545"/>
    </source>
</evidence>
<dbReference type="Proteomes" id="UP000032545">
    <property type="component" value="Unassembled WGS sequence"/>
</dbReference>
<organism evidence="2 3">
    <name type="scientific">Frankia torreyi</name>
    <dbReference type="NCBI Taxonomy" id="1856"/>
    <lineage>
        <taxon>Bacteria</taxon>
        <taxon>Bacillati</taxon>
        <taxon>Actinomycetota</taxon>
        <taxon>Actinomycetes</taxon>
        <taxon>Frankiales</taxon>
        <taxon>Frankiaceae</taxon>
        <taxon>Frankia</taxon>
    </lineage>
</organism>
<dbReference type="InterPro" id="IPR005302">
    <property type="entry name" value="MoCF_Sase_C"/>
</dbReference>
<dbReference type="GO" id="GO:0030170">
    <property type="term" value="F:pyridoxal phosphate binding"/>
    <property type="evidence" value="ECO:0007669"/>
    <property type="project" value="InterPro"/>
</dbReference>
<reference evidence="2 3" key="2">
    <citation type="journal article" date="2016" name="Genome Announc.">
        <title>Permanent Draft Genome Sequences for Two Variants of Frankia sp. Strain CpI1, the First Frankia Strain Isolated from Root Nodules of Comptonia peregrina.</title>
        <authorList>
            <person name="Oshone R."/>
            <person name="Hurst S.G.IV."/>
            <person name="Abebe-Akele F."/>
            <person name="Simpson S."/>
            <person name="Morris K."/>
            <person name="Thomas W.K."/>
            <person name="Tisa L.S."/>
        </authorList>
    </citation>
    <scope>NUCLEOTIDE SEQUENCE [LARGE SCALE GENOMIC DNA]</scope>
    <source>
        <strain evidence="3">CpI1-S</strain>
    </source>
</reference>
<comment type="caution">
    <text evidence="2">The sequence shown here is derived from an EMBL/GenBank/DDBJ whole genome shotgun (WGS) entry which is preliminary data.</text>
</comment>
<accession>A0A0D8BPK8</accession>